<dbReference type="InterPro" id="IPR000151">
    <property type="entry name" value="Ciliary_neurotrophic_fac_CNTF"/>
</dbReference>
<accession>A0AAR2M4A0</accession>
<dbReference type="PANTHER" id="PTHR15196">
    <property type="entry name" value="CILIARY NEUROTROPHIC FACTOR"/>
    <property type="match status" value="1"/>
</dbReference>
<name>A0AAR2M4A0_PYGNA</name>
<dbReference type="PANTHER" id="PTHR15196:SF1">
    <property type="entry name" value="CILIARY NEUROTROPHIC FACTOR"/>
    <property type="match status" value="1"/>
</dbReference>
<dbReference type="Proteomes" id="UP001501920">
    <property type="component" value="Chromosome 22"/>
</dbReference>
<dbReference type="GeneTree" id="ENSGT00540000073610"/>
<reference evidence="1" key="2">
    <citation type="submission" date="2025-08" db="UniProtKB">
        <authorList>
            <consortium name="Ensembl"/>
        </authorList>
    </citation>
    <scope>IDENTIFICATION</scope>
</reference>
<dbReference type="AlphaFoldDB" id="A0AAR2M4A0"/>
<reference evidence="1" key="3">
    <citation type="submission" date="2025-09" db="UniProtKB">
        <authorList>
            <consortium name="Ensembl"/>
        </authorList>
    </citation>
    <scope>IDENTIFICATION</scope>
</reference>
<evidence type="ECO:0008006" key="3">
    <source>
        <dbReference type="Google" id="ProtNLM"/>
    </source>
</evidence>
<dbReference type="InterPro" id="IPR009079">
    <property type="entry name" value="4_helix_cytokine-like_core"/>
</dbReference>
<evidence type="ECO:0000313" key="2">
    <source>
        <dbReference type="Proteomes" id="UP001501920"/>
    </source>
</evidence>
<sequence>MEGQPGSDAPAPGRSATSRAVALADLLHQECKQLLQLYQERESFLSQHVPEGGRLVTPDLCTDTPTTVDQVGHVRSALQRCLELLECLIVREVEEMGGELEGEYETVRKTVKDRLGHLLHSTGALLENGEGVCPPSPEFQCVQGLDEVEGSGSFANKQWTYRVLLELIHWTDSATQALHLLHSEREG</sequence>
<dbReference type="Ensembl" id="ENSPNAT00000085667.1">
    <property type="protein sequence ID" value="ENSPNAP00000081671.1"/>
    <property type="gene ID" value="ENSPNAG00000036206.1"/>
</dbReference>
<dbReference type="GO" id="GO:0043524">
    <property type="term" value="P:negative regulation of neuron apoptotic process"/>
    <property type="evidence" value="ECO:0007669"/>
    <property type="project" value="InterPro"/>
</dbReference>
<keyword evidence="2" id="KW-1185">Reference proteome</keyword>
<proteinExistence type="predicted"/>
<dbReference type="GO" id="GO:0070120">
    <property type="term" value="P:ciliary neurotrophic factor-mediated signaling pathway"/>
    <property type="evidence" value="ECO:0007669"/>
    <property type="project" value="InterPro"/>
</dbReference>
<protein>
    <recommendedName>
        <fullName evidence="3">Ciliary neurotrophic factor</fullName>
    </recommendedName>
</protein>
<dbReference type="Gene3D" id="1.20.1250.10">
    <property type="match status" value="1"/>
</dbReference>
<organism evidence="1 2">
    <name type="scientific">Pygocentrus nattereri</name>
    <name type="common">Red-bellied piranha</name>
    <dbReference type="NCBI Taxonomy" id="42514"/>
    <lineage>
        <taxon>Eukaryota</taxon>
        <taxon>Metazoa</taxon>
        <taxon>Chordata</taxon>
        <taxon>Craniata</taxon>
        <taxon>Vertebrata</taxon>
        <taxon>Euteleostomi</taxon>
        <taxon>Actinopterygii</taxon>
        <taxon>Neopterygii</taxon>
        <taxon>Teleostei</taxon>
        <taxon>Ostariophysi</taxon>
        <taxon>Characiformes</taxon>
        <taxon>Characoidei</taxon>
        <taxon>Pygocentrus</taxon>
    </lineage>
</organism>
<dbReference type="GO" id="GO:0005127">
    <property type="term" value="F:ciliary neurotrophic factor receptor binding"/>
    <property type="evidence" value="ECO:0007669"/>
    <property type="project" value="InterPro"/>
</dbReference>
<reference evidence="1 2" key="1">
    <citation type="submission" date="2020-10" db="EMBL/GenBank/DDBJ databases">
        <title>Pygocentrus nattereri (red-bellied piranha) genome, fPygNat1, primary haplotype.</title>
        <authorList>
            <person name="Myers G."/>
            <person name="Meyer A."/>
            <person name="Karagic N."/>
            <person name="Pippel M."/>
            <person name="Winkler S."/>
            <person name="Tracey A."/>
            <person name="Wood J."/>
            <person name="Formenti G."/>
            <person name="Howe K."/>
            <person name="Fedrigo O."/>
            <person name="Jarvis E.D."/>
        </authorList>
    </citation>
    <scope>NUCLEOTIDE SEQUENCE [LARGE SCALE GENOMIC DNA]</scope>
</reference>
<evidence type="ECO:0000313" key="1">
    <source>
        <dbReference type="Ensembl" id="ENSPNAP00000081671.1"/>
    </source>
</evidence>